<sequence>APWYSRFGLNQNAAQLRALWPVYQHNNTSLIRDEAAQRLHQRLTELVNLPPGSPQRRRLIKPAYNQLKAYLMMAQPEKARAAFMRRVLMENWPQRSGVTDGLWHNTGEALVTFYAENLPRHPEWKISVDNGLVSEVRQILLNQLGQRQAETRLYQKILQQVAHSYGDLRLAQMTGA</sequence>
<dbReference type="PANTHER" id="PTHR36153">
    <property type="entry name" value="INNER MEMBRANE PROTEIN-RELATED"/>
    <property type="match status" value="1"/>
</dbReference>
<evidence type="ECO:0000259" key="1">
    <source>
        <dbReference type="Pfam" id="PF06761"/>
    </source>
</evidence>
<proteinExistence type="predicted"/>
<dbReference type="Proteomes" id="UP000295598">
    <property type="component" value="Unassembled WGS sequence"/>
</dbReference>
<feature type="domain" description="IcmF-related" evidence="1">
    <location>
        <begin position="1"/>
        <end position="175"/>
    </location>
</feature>
<feature type="non-terminal residue" evidence="2">
    <location>
        <position position="1"/>
    </location>
</feature>
<organism evidence="2 3">
    <name type="scientific">Photorhabdus khanii subsp. guanajuatensis</name>
    <dbReference type="NCBI Taxonomy" id="2100166"/>
    <lineage>
        <taxon>Bacteria</taxon>
        <taxon>Pseudomonadati</taxon>
        <taxon>Pseudomonadota</taxon>
        <taxon>Gammaproteobacteria</taxon>
        <taxon>Enterobacterales</taxon>
        <taxon>Morganellaceae</taxon>
        <taxon>Photorhabdus</taxon>
    </lineage>
</organism>
<protein>
    <submittedName>
        <fullName evidence="2">Type VI secretion protein VasK</fullName>
    </submittedName>
</protein>
<gene>
    <name evidence="2" type="ORF">C5467_24960</name>
</gene>
<feature type="non-terminal residue" evidence="2">
    <location>
        <position position="176"/>
    </location>
</feature>
<reference evidence="2 3" key="1">
    <citation type="journal article" date="2019" name="Int. J. Syst. Evol. Microbiol.">
        <title>Photorhabdus khanii subsp. guanajuatensis subsp. nov., isolated from Heterorhabditis atacamensis, and Photorhabdus luminescens subsp. mexicana subsp. nov., isolated from Heterorhabditis mexicana entomopathogenic nematodes.</title>
        <authorList>
            <person name="Machado R.A.R."/>
            <person name="Bruno P."/>
            <person name="Arce C.C.M."/>
            <person name="Liechti N."/>
            <person name="Kohler A."/>
            <person name="Bernal J."/>
            <person name="Bruggmann R."/>
            <person name="Turlings T.C.J."/>
        </authorList>
    </citation>
    <scope>NUCLEOTIDE SEQUENCE [LARGE SCALE GENOMIC DNA]</scope>
    <source>
        <strain evidence="2 3">MEX20-17</strain>
    </source>
</reference>
<dbReference type="InterPro" id="IPR053156">
    <property type="entry name" value="T6SS_TssM-like"/>
</dbReference>
<dbReference type="InterPro" id="IPR009612">
    <property type="entry name" value="IcmF-rel"/>
</dbReference>
<name>A0A4R4IJP7_9GAMM</name>
<comment type="caution">
    <text evidence="2">The sequence shown here is derived from an EMBL/GenBank/DDBJ whole genome shotgun (WGS) entry which is preliminary data.</text>
</comment>
<evidence type="ECO:0000313" key="3">
    <source>
        <dbReference type="Proteomes" id="UP000295598"/>
    </source>
</evidence>
<dbReference type="PANTHER" id="PTHR36153:SF1">
    <property type="entry name" value="TYPE VI SECRETION SYSTEM COMPONENT TSSM1"/>
    <property type="match status" value="1"/>
</dbReference>
<dbReference type="Pfam" id="PF06761">
    <property type="entry name" value="IcmF-related"/>
    <property type="match status" value="1"/>
</dbReference>
<dbReference type="AlphaFoldDB" id="A0A4R4IJP7"/>
<evidence type="ECO:0000313" key="2">
    <source>
        <dbReference type="EMBL" id="TDB40341.1"/>
    </source>
</evidence>
<accession>A0A4R4IJP7</accession>
<dbReference type="EMBL" id="PUJY01000216">
    <property type="protein sequence ID" value="TDB40341.1"/>
    <property type="molecule type" value="Genomic_DNA"/>
</dbReference>